<evidence type="ECO:0000313" key="6">
    <source>
        <dbReference type="Proteomes" id="UP000053095"/>
    </source>
</evidence>
<dbReference type="Pfam" id="PF00106">
    <property type="entry name" value="adh_short"/>
    <property type="match status" value="1"/>
</dbReference>
<dbReference type="PRINTS" id="PR00081">
    <property type="entry name" value="GDHRDH"/>
</dbReference>
<dbReference type="PANTHER" id="PTHR44196:SF1">
    <property type="entry name" value="DEHYDROGENASE_REDUCTASE SDR FAMILY MEMBER 7B"/>
    <property type="match status" value="1"/>
</dbReference>
<accession>A0A0B8MXG6</accession>
<dbReference type="GO" id="GO:0016020">
    <property type="term" value="C:membrane"/>
    <property type="evidence" value="ECO:0007669"/>
    <property type="project" value="TreeGrafter"/>
</dbReference>
<dbReference type="GO" id="GO:0016491">
    <property type="term" value="F:oxidoreductase activity"/>
    <property type="evidence" value="ECO:0007669"/>
    <property type="project" value="UniProtKB-KW"/>
</dbReference>
<protein>
    <submittedName>
        <fullName evidence="5">Uncharacterized protein</fullName>
    </submittedName>
</protein>
<name>A0A0B8MXG6_TALPI</name>
<evidence type="ECO:0000256" key="2">
    <source>
        <dbReference type="ARBA" id="ARBA00022857"/>
    </source>
</evidence>
<sequence>MGSRINTILIIGATSGIGEGFARRFHSDGKKVIITGRRMDRLAALQNELPGIGTRQWDLADIAGLEQHVSQIITEYPTLDTIFINAGIQKSFSLLDPNTTSLESISSEISVNLTIPALLMHLFVPHLMQMASAGNAANLLVTSSTLAYFPFPFYPAYCASKAGVHGLCIALREQLGFLPDTIQKNLNLVEVVPPYTDTGLDSEHRSAVTAMQGENALAPMPLAEYIDKAYPSLNELDQEGQMKKEVAVGFAQTAVDMWRGSFGASIEGMGIRC</sequence>
<keyword evidence="3" id="KW-0560">Oxidoreductase</keyword>
<dbReference type="EMBL" id="DF933800">
    <property type="protein sequence ID" value="GAM33397.1"/>
    <property type="molecule type" value="Genomic_DNA"/>
</dbReference>
<comment type="similarity">
    <text evidence="1">Belongs to the short-chain dehydrogenases/reductases (SDR) family.</text>
</comment>
<evidence type="ECO:0000256" key="1">
    <source>
        <dbReference type="ARBA" id="ARBA00006484"/>
    </source>
</evidence>
<dbReference type="Proteomes" id="UP000053095">
    <property type="component" value="Unassembled WGS sequence"/>
</dbReference>
<dbReference type="SUPFAM" id="SSF51735">
    <property type="entry name" value="NAD(P)-binding Rossmann-fold domains"/>
    <property type="match status" value="1"/>
</dbReference>
<evidence type="ECO:0000256" key="3">
    <source>
        <dbReference type="ARBA" id="ARBA00023002"/>
    </source>
</evidence>
<comment type="function">
    <text evidence="4">Putative oxidoreductase.</text>
</comment>
<reference evidence="6" key="1">
    <citation type="journal article" date="2015" name="Genome Announc.">
        <title>Draft genome sequence of Talaromyces cellulolyticus strain Y-94, a source of lignocellulosic biomass-degrading enzymes.</title>
        <authorList>
            <person name="Fujii T."/>
            <person name="Koike H."/>
            <person name="Sawayama S."/>
            <person name="Yano S."/>
            <person name="Inoue H."/>
        </authorList>
    </citation>
    <scope>NUCLEOTIDE SEQUENCE [LARGE SCALE GENOMIC DNA]</scope>
    <source>
        <strain evidence="6">Y-94</strain>
    </source>
</reference>
<dbReference type="InterPro" id="IPR036291">
    <property type="entry name" value="NAD(P)-bd_dom_sf"/>
</dbReference>
<dbReference type="PANTHER" id="PTHR44196">
    <property type="entry name" value="DEHYDROGENASE/REDUCTASE SDR FAMILY MEMBER 7B"/>
    <property type="match status" value="1"/>
</dbReference>
<dbReference type="InterPro" id="IPR020904">
    <property type="entry name" value="Sc_DH/Rdtase_CS"/>
</dbReference>
<proteinExistence type="inferred from homology"/>
<gene>
    <name evidence="5" type="ORF">TCE0_004f00263</name>
</gene>
<evidence type="ECO:0000256" key="4">
    <source>
        <dbReference type="ARBA" id="ARBA00037096"/>
    </source>
</evidence>
<dbReference type="AlphaFoldDB" id="A0A0B8MXG6"/>
<dbReference type="PROSITE" id="PS00061">
    <property type="entry name" value="ADH_SHORT"/>
    <property type="match status" value="1"/>
</dbReference>
<keyword evidence="6" id="KW-1185">Reference proteome</keyword>
<dbReference type="Gene3D" id="3.40.50.720">
    <property type="entry name" value="NAD(P)-binding Rossmann-like Domain"/>
    <property type="match status" value="1"/>
</dbReference>
<dbReference type="InterPro" id="IPR002347">
    <property type="entry name" value="SDR_fam"/>
</dbReference>
<keyword evidence="2" id="KW-0521">NADP</keyword>
<evidence type="ECO:0000313" key="5">
    <source>
        <dbReference type="EMBL" id="GAM33397.1"/>
    </source>
</evidence>
<organism evidence="5 6">
    <name type="scientific">Talaromyces pinophilus</name>
    <name type="common">Penicillium pinophilum</name>
    <dbReference type="NCBI Taxonomy" id="128442"/>
    <lineage>
        <taxon>Eukaryota</taxon>
        <taxon>Fungi</taxon>
        <taxon>Dikarya</taxon>
        <taxon>Ascomycota</taxon>
        <taxon>Pezizomycotina</taxon>
        <taxon>Eurotiomycetes</taxon>
        <taxon>Eurotiomycetidae</taxon>
        <taxon>Eurotiales</taxon>
        <taxon>Trichocomaceae</taxon>
        <taxon>Talaromyces</taxon>
        <taxon>Talaromyces sect. Talaromyces</taxon>
    </lineage>
</organism>